<feature type="transmembrane region" description="Helical" evidence="1">
    <location>
        <begin position="6"/>
        <end position="23"/>
    </location>
</feature>
<gene>
    <name evidence="2" type="ORF">GCM10023189_43070</name>
</gene>
<dbReference type="Proteomes" id="UP001501175">
    <property type="component" value="Unassembled WGS sequence"/>
</dbReference>
<protein>
    <submittedName>
        <fullName evidence="2">Uncharacterized protein</fullName>
    </submittedName>
</protein>
<keyword evidence="1" id="KW-0472">Membrane</keyword>
<organism evidence="2 3">
    <name type="scientific">Nibrella saemangeumensis</name>
    <dbReference type="NCBI Taxonomy" id="1084526"/>
    <lineage>
        <taxon>Bacteria</taxon>
        <taxon>Pseudomonadati</taxon>
        <taxon>Bacteroidota</taxon>
        <taxon>Cytophagia</taxon>
        <taxon>Cytophagales</taxon>
        <taxon>Spirosomataceae</taxon>
        <taxon>Nibrella</taxon>
    </lineage>
</organism>
<sequence length="220" mass="24929">MNLLTMLTLLGLVVLVVLLTLRVRELKQEVEYGPLRPQDKHPQDRYTERVLRQQAADVPAWALPDQASEPDGKVNEEPYQKQPERKSGLAHLISTLYMAVGALVWYLCVIWYDNLARYITPSDGSIGDFRILFLKKAVGALIPCLSGVAAAVIMFFMVFPRIYTYLNGWTSKDFDLYSDLKDPYGRSGALVRIAFFALLFLSFFVAFLALFPLSLQDLTL</sequence>
<evidence type="ECO:0000313" key="2">
    <source>
        <dbReference type="EMBL" id="GAA4464160.1"/>
    </source>
</evidence>
<evidence type="ECO:0000313" key="3">
    <source>
        <dbReference type="Proteomes" id="UP001501175"/>
    </source>
</evidence>
<accession>A0ABP8NAN2</accession>
<keyword evidence="1" id="KW-1133">Transmembrane helix</keyword>
<comment type="caution">
    <text evidence="2">The sequence shown here is derived from an EMBL/GenBank/DDBJ whole genome shotgun (WGS) entry which is preliminary data.</text>
</comment>
<dbReference type="RefSeq" id="WP_345246954.1">
    <property type="nucleotide sequence ID" value="NZ_BAABHD010000076.1"/>
</dbReference>
<feature type="transmembrane region" description="Helical" evidence="1">
    <location>
        <begin position="189"/>
        <end position="211"/>
    </location>
</feature>
<reference evidence="3" key="1">
    <citation type="journal article" date="2019" name="Int. J. Syst. Evol. Microbiol.">
        <title>The Global Catalogue of Microorganisms (GCM) 10K type strain sequencing project: providing services to taxonomists for standard genome sequencing and annotation.</title>
        <authorList>
            <consortium name="The Broad Institute Genomics Platform"/>
            <consortium name="The Broad Institute Genome Sequencing Center for Infectious Disease"/>
            <person name="Wu L."/>
            <person name="Ma J."/>
        </authorList>
    </citation>
    <scope>NUCLEOTIDE SEQUENCE [LARGE SCALE GENOMIC DNA]</scope>
    <source>
        <strain evidence="3">JCM 17927</strain>
    </source>
</reference>
<keyword evidence="1" id="KW-0812">Transmembrane</keyword>
<feature type="transmembrane region" description="Helical" evidence="1">
    <location>
        <begin position="137"/>
        <end position="159"/>
    </location>
</feature>
<proteinExistence type="predicted"/>
<evidence type="ECO:0000256" key="1">
    <source>
        <dbReference type="SAM" id="Phobius"/>
    </source>
</evidence>
<name>A0ABP8NAN2_9BACT</name>
<keyword evidence="3" id="KW-1185">Reference proteome</keyword>
<feature type="transmembrane region" description="Helical" evidence="1">
    <location>
        <begin position="89"/>
        <end position="112"/>
    </location>
</feature>
<dbReference type="EMBL" id="BAABHD010000076">
    <property type="protein sequence ID" value="GAA4464160.1"/>
    <property type="molecule type" value="Genomic_DNA"/>
</dbReference>